<gene>
    <name evidence="1" type="ORF">AMECASPLE_032027</name>
</gene>
<proteinExistence type="predicted"/>
<accession>A0ABV1AEK2</accession>
<reference evidence="1 2" key="1">
    <citation type="submission" date="2021-06" db="EMBL/GenBank/DDBJ databases">
        <authorList>
            <person name="Palmer J.M."/>
        </authorList>
    </citation>
    <scope>NUCLEOTIDE SEQUENCE [LARGE SCALE GENOMIC DNA]</scope>
    <source>
        <strain evidence="1 2">AS_MEX2019</strain>
        <tissue evidence="1">Muscle</tissue>
    </source>
</reference>
<sequence>GVTGRCCGTAVAHQRAINLGSKGVENQREVSARCLTKRGSDSAGVSVGFMSPVVFR</sequence>
<keyword evidence="2" id="KW-1185">Reference proteome</keyword>
<organism evidence="1 2">
    <name type="scientific">Ameca splendens</name>
    <dbReference type="NCBI Taxonomy" id="208324"/>
    <lineage>
        <taxon>Eukaryota</taxon>
        <taxon>Metazoa</taxon>
        <taxon>Chordata</taxon>
        <taxon>Craniata</taxon>
        <taxon>Vertebrata</taxon>
        <taxon>Euteleostomi</taxon>
        <taxon>Actinopterygii</taxon>
        <taxon>Neopterygii</taxon>
        <taxon>Teleostei</taxon>
        <taxon>Neoteleostei</taxon>
        <taxon>Acanthomorphata</taxon>
        <taxon>Ovalentaria</taxon>
        <taxon>Atherinomorphae</taxon>
        <taxon>Cyprinodontiformes</taxon>
        <taxon>Goodeidae</taxon>
        <taxon>Ameca</taxon>
    </lineage>
</organism>
<evidence type="ECO:0000313" key="1">
    <source>
        <dbReference type="EMBL" id="MEQ2316387.1"/>
    </source>
</evidence>
<comment type="caution">
    <text evidence="1">The sequence shown here is derived from an EMBL/GenBank/DDBJ whole genome shotgun (WGS) entry which is preliminary data.</text>
</comment>
<name>A0ABV1AEK2_9TELE</name>
<dbReference type="Proteomes" id="UP001469553">
    <property type="component" value="Unassembled WGS sequence"/>
</dbReference>
<evidence type="ECO:0000313" key="2">
    <source>
        <dbReference type="Proteomes" id="UP001469553"/>
    </source>
</evidence>
<feature type="non-terminal residue" evidence="1">
    <location>
        <position position="1"/>
    </location>
</feature>
<dbReference type="EMBL" id="JAHRIP010088719">
    <property type="protein sequence ID" value="MEQ2316387.1"/>
    <property type="molecule type" value="Genomic_DNA"/>
</dbReference>
<protein>
    <submittedName>
        <fullName evidence="1">Uncharacterized protein</fullName>
    </submittedName>
</protein>